<dbReference type="SUPFAM" id="SSF52540">
    <property type="entry name" value="P-loop containing nucleoside triphosphate hydrolases"/>
    <property type="match status" value="1"/>
</dbReference>
<reference evidence="4" key="1">
    <citation type="submission" date="2017-04" db="EMBL/GenBank/DDBJ databases">
        <authorList>
            <person name="Abreu V.A."/>
            <person name="Popin R.V."/>
            <person name="Rigonato J."/>
            <person name="Andreote A.P."/>
            <person name="Schaker P.C."/>
            <person name="Hoff-Risseti C."/>
            <person name="Alvarenga D.O."/>
            <person name="Varani A.M."/>
            <person name="Fiore M.F."/>
        </authorList>
    </citation>
    <scope>NUCLEOTIDE SEQUENCE [LARGE SCALE GENOMIC DNA]</scope>
    <source>
        <strain evidence="4">CENA303</strain>
    </source>
</reference>
<dbReference type="EMBL" id="NBYN01000054">
    <property type="protein sequence ID" value="OSO89770.1"/>
    <property type="molecule type" value="Genomic_DNA"/>
</dbReference>
<feature type="domain" description="ATPase dynein-related AAA" evidence="2">
    <location>
        <begin position="502"/>
        <end position="652"/>
    </location>
</feature>
<protein>
    <recommendedName>
        <fullName evidence="2">ATPase dynein-related AAA domain-containing protein</fullName>
    </recommendedName>
</protein>
<evidence type="ECO:0000259" key="2">
    <source>
        <dbReference type="Pfam" id="PF07728"/>
    </source>
</evidence>
<proteinExistence type="predicted"/>
<dbReference type="AlphaFoldDB" id="A0A1X4G5E3"/>
<dbReference type="InterPro" id="IPR027417">
    <property type="entry name" value="P-loop_NTPase"/>
</dbReference>
<dbReference type="Proteomes" id="UP000192997">
    <property type="component" value="Unassembled WGS sequence"/>
</dbReference>
<evidence type="ECO:0000313" key="3">
    <source>
        <dbReference type="EMBL" id="OSO89770.1"/>
    </source>
</evidence>
<comment type="caution">
    <text evidence="3">The sequence shown here is derived from an EMBL/GenBank/DDBJ whole genome shotgun (WGS) entry which is preliminary data.</text>
</comment>
<dbReference type="PANTHER" id="PTHR23159:SF60">
    <property type="entry name" value="SPINDLE ASSEMBLY ABNORMAL PROTEIN 4"/>
    <property type="match status" value="1"/>
</dbReference>
<dbReference type="GO" id="GO:0005524">
    <property type="term" value="F:ATP binding"/>
    <property type="evidence" value="ECO:0007669"/>
    <property type="project" value="InterPro"/>
</dbReference>
<organism evidence="3 4">
    <name type="scientific">Cylindrospermopsis raciborskii CENA303</name>
    <dbReference type="NCBI Taxonomy" id="1170769"/>
    <lineage>
        <taxon>Bacteria</taxon>
        <taxon>Bacillati</taxon>
        <taxon>Cyanobacteriota</taxon>
        <taxon>Cyanophyceae</taxon>
        <taxon>Nostocales</taxon>
        <taxon>Aphanizomenonaceae</taxon>
        <taxon>Cylindrospermopsis</taxon>
    </lineage>
</organism>
<evidence type="ECO:0000256" key="1">
    <source>
        <dbReference type="SAM" id="Coils"/>
    </source>
</evidence>
<dbReference type="Gene3D" id="3.40.50.300">
    <property type="entry name" value="P-loop containing nucleotide triphosphate hydrolases"/>
    <property type="match status" value="1"/>
</dbReference>
<evidence type="ECO:0000313" key="4">
    <source>
        <dbReference type="Proteomes" id="UP000192997"/>
    </source>
</evidence>
<keyword evidence="1" id="KW-0175">Coiled coil</keyword>
<dbReference type="PANTHER" id="PTHR23159">
    <property type="entry name" value="CENTROSOMAL PROTEIN 2"/>
    <property type="match status" value="1"/>
</dbReference>
<name>A0A1X4G5E3_9CYAN</name>
<dbReference type="RefSeq" id="WP_085728638.1">
    <property type="nucleotide sequence ID" value="NZ_NBYN01000054.1"/>
</dbReference>
<dbReference type="InterPro" id="IPR011704">
    <property type="entry name" value="ATPase_dyneun-rel_AAA"/>
</dbReference>
<dbReference type="Gene3D" id="1.10.287.1490">
    <property type="match status" value="2"/>
</dbReference>
<sequence>MKDWIIVGGLSCGIGICGISIAGVGGITGRIGVGVLGSTTGAIIGASLVSKLEEKKLNKTITTLKQQEQELQNRVLVINQQNPNLSELEERKGKIEASKIERATLEGQINGLKSQVESLESKRAELNPIESQIVFKQTDLNKLNARIEELTNQSQELEQRAAELRSLRISIEESTIDRSNLEARITQLNSQVESLDSRRLELNSIELQIVSQQAELNRLNTGIQELTNQSQELEERAAELRTLRISIEESTIDRNNLEARITQLNSQVESLDSKRLQLNSIELQIVSQQTELNRLNTRVQELTNQSQELEQRAAELELLRFTYDAILSQKQDYEAKVSQLNPEIDRLELEKQQILQTIEENQNNYQRLIELREKCRSLTLTIRDQESRLRELENEGNNLQTRNHNLQTENDKLQQTKQELETTIANLRGEIREIENSGRVALEPLREKLWTNLPRQVRQLEGETQFIQNFITSLRSEGLSFSSRTIKAFHTSLKVQDISALVILAGISGTGKSELPQRYANYIGAQLLTLAVQPRWDSPQDLQGFYNYLEKKFKPTQLMRGLYQYKDPEMSNRIVIVLLDEMNLARVEYYFSEFLSKLESRRNHATYLEIDVGSLPIAESERRLEIPKAFLFVGTMNEDETTQTLSDKVLDRANVLTFGRPQNLKLRQRSGQQITVNQHSDNLVNNRDSSYVTYSDFQNWVRTPVPESDVVKEVESYLNEANKVMEKMGHPFAHRVYQAIAQYVVNYPEVNGIDSESFRFALADQFGQKLLPKLRGVMVDEAHQQLQEMKEIIDEINDQPLIKAFDKAKEGRYGQFSWQGLVYQDEEA</sequence>
<dbReference type="Pfam" id="PF07728">
    <property type="entry name" value="AAA_5"/>
    <property type="match status" value="1"/>
</dbReference>
<gene>
    <name evidence="3" type="ORF">B7O87_11520</name>
</gene>
<feature type="coiled-coil region" evidence="1">
    <location>
        <begin position="54"/>
        <end position="437"/>
    </location>
</feature>
<accession>A0A1X4G5E3</accession>
<dbReference type="GO" id="GO:0016887">
    <property type="term" value="F:ATP hydrolysis activity"/>
    <property type="evidence" value="ECO:0007669"/>
    <property type="project" value="InterPro"/>
</dbReference>